<proteinExistence type="predicted"/>
<name>A0A9W8VIV9_9HYPO</name>
<comment type="caution">
    <text evidence="2">The sequence shown here is derived from an EMBL/GenBank/DDBJ whole genome shotgun (WGS) entry which is preliminary data.</text>
</comment>
<accession>A0A9W8VIV9</accession>
<evidence type="ECO:0000313" key="3">
    <source>
        <dbReference type="Proteomes" id="UP001152049"/>
    </source>
</evidence>
<feature type="domain" description="2EXR" evidence="1">
    <location>
        <begin position="5"/>
        <end position="93"/>
    </location>
</feature>
<keyword evidence="3" id="KW-1185">Reference proteome</keyword>
<protein>
    <recommendedName>
        <fullName evidence="1">2EXR domain-containing protein</fullName>
    </recommendedName>
</protein>
<gene>
    <name evidence="2" type="ORF">NW762_005716</name>
</gene>
<reference evidence="2" key="1">
    <citation type="submission" date="2022-09" db="EMBL/GenBank/DDBJ databases">
        <title>Fusarium specimens isolated from Avocado Roots.</title>
        <authorList>
            <person name="Stajich J."/>
            <person name="Roper C."/>
            <person name="Heimlech-Rivalta G."/>
        </authorList>
    </citation>
    <scope>NUCLEOTIDE SEQUENCE</scope>
    <source>
        <strain evidence="2">CF00136</strain>
    </source>
</reference>
<dbReference type="Proteomes" id="UP001152049">
    <property type="component" value="Unassembled WGS sequence"/>
</dbReference>
<dbReference type="InterPro" id="IPR045518">
    <property type="entry name" value="2EXR"/>
</dbReference>
<sequence length="302" mass="35331">MPGFPFDKLPKELQLEIINLALPSLIVTCDAPFSHWYPGTIKFKDGRSLLPLKLTCRSIYEAVSKLRYVEAIEQSPRHTQQRVFRFNPKKDILQLRDMDLPQIHPGSKQNLDLPIERLVSVSSRILEPLGEDSNSMRDPAWKSLPFSTQLKLDKLPHLEELYKLLEGGIGGRNYTGGWPLMGFRYFEDKGEIWFTPLAWYEVRDFMRVPIYGDGDNDGDKDDSSLFDPEWMSLRCDAEFVARVWIIRNGEPSPDEAHHRWVKVKEWVEGDPDWVYGIEVMWKVVWLRVEQQRQGKARFQLRL</sequence>
<dbReference type="EMBL" id="JAOQAZ010000008">
    <property type="protein sequence ID" value="KAJ4264514.1"/>
    <property type="molecule type" value="Genomic_DNA"/>
</dbReference>
<evidence type="ECO:0000259" key="1">
    <source>
        <dbReference type="Pfam" id="PF20150"/>
    </source>
</evidence>
<dbReference type="OrthoDB" id="5080321at2759"/>
<evidence type="ECO:0000313" key="2">
    <source>
        <dbReference type="EMBL" id="KAJ4264514.1"/>
    </source>
</evidence>
<dbReference type="Pfam" id="PF20150">
    <property type="entry name" value="2EXR"/>
    <property type="match status" value="1"/>
</dbReference>
<organism evidence="2 3">
    <name type="scientific">Fusarium torreyae</name>
    <dbReference type="NCBI Taxonomy" id="1237075"/>
    <lineage>
        <taxon>Eukaryota</taxon>
        <taxon>Fungi</taxon>
        <taxon>Dikarya</taxon>
        <taxon>Ascomycota</taxon>
        <taxon>Pezizomycotina</taxon>
        <taxon>Sordariomycetes</taxon>
        <taxon>Hypocreomycetidae</taxon>
        <taxon>Hypocreales</taxon>
        <taxon>Nectriaceae</taxon>
        <taxon>Fusarium</taxon>
    </lineage>
</organism>
<dbReference type="AlphaFoldDB" id="A0A9W8VIV9"/>